<name>A0A5N7IXK4_9CLOT</name>
<keyword evidence="1" id="KW-0472">Membrane</keyword>
<organism evidence="2 3">
    <name type="scientific">Clostridium estertheticum</name>
    <dbReference type="NCBI Taxonomy" id="238834"/>
    <lineage>
        <taxon>Bacteria</taxon>
        <taxon>Bacillati</taxon>
        <taxon>Bacillota</taxon>
        <taxon>Clostridia</taxon>
        <taxon>Eubacteriales</taxon>
        <taxon>Clostridiaceae</taxon>
        <taxon>Clostridium</taxon>
    </lineage>
</organism>
<feature type="transmembrane region" description="Helical" evidence="1">
    <location>
        <begin position="106"/>
        <end position="127"/>
    </location>
</feature>
<dbReference type="AlphaFoldDB" id="A0A5N7IXK4"/>
<feature type="transmembrane region" description="Helical" evidence="1">
    <location>
        <begin position="73"/>
        <end position="94"/>
    </location>
</feature>
<dbReference type="EMBL" id="SPSF01000014">
    <property type="protein sequence ID" value="MPQ61208.1"/>
    <property type="molecule type" value="Genomic_DNA"/>
</dbReference>
<reference evidence="2 3" key="1">
    <citation type="journal article" date="2019" name="Lett. Appl. Microbiol.">
        <title>A case of 'blown pack' spoilage of vacuum-packaged pork likely associated with Clostridium estertheticum in Canada.</title>
        <authorList>
            <person name="Zhang P."/>
            <person name="Ward P."/>
            <person name="McMullen L.M."/>
            <person name="Yang X."/>
        </authorList>
    </citation>
    <scope>NUCLEOTIDE SEQUENCE [LARGE SCALE GENOMIC DNA]</scope>
    <source>
        <strain evidence="2 3">MA19</strain>
    </source>
</reference>
<dbReference type="RefSeq" id="WP_152750509.1">
    <property type="nucleotide sequence ID" value="NZ_SPSE01000015.1"/>
</dbReference>
<accession>A0A5N7IXK4</accession>
<evidence type="ECO:0000256" key="1">
    <source>
        <dbReference type="SAM" id="Phobius"/>
    </source>
</evidence>
<sequence length="154" mass="17363">MKCYNHNEKDVVSQCIDCGKGLCPECTNKFSIPICDQCELSRINADKQLLVKNSIIMVVLFILGFSNASGQGFFSRLLGGYFFAGIPWGWSILSKITPNMFLFMSWIGWLIYFMVKLAIAVLIGMFVTPYKIYKIIKGLSNAKFLENYTNGTPV</sequence>
<keyword evidence="1" id="KW-0812">Transmembrane</keyword>
<proteinExistence type="predicted"/>
<protein>
    <recommendedName>
        <fullName evidence="4">B box-type domain-containing protein</fullName>
    </recommendedName>
</protein>
<keyword evidence="1" id="KW-1133">Transmembrane helix</keyword>
<feature type="transmembrane region" description="Helical" evidence="1">
    <location>
        <begin position="49"/>
        <end position="66"/>
    </location>
</feature>
<evidence type="ECO:0000313" key="2">
    <source>
        <dbReference type="EMBL" id="MPQ61208.1"/>
    </source>
</evidence>
<gene>
    <name evidence="2" type="ORF">E4V82_03645</name>
</gene>
<evidence type="ECO:0000313" key="3">
    <source>
        <dbReference type="Proteomes" id="UP000342249"/>
    </source>
</evidence>
<evidence type="ECO:0008006" key="4">
    <source>
        <dbReference type="Google" id="ProtNLM"/>
    </source>
</evidence>
<dbReference type="Proteomes" id="UP000342249">
    <property type="component" value="Unassembled WGS sequence"/>
</dbReference>
<comment type="caution">
    <text evidence="2">The sequence shown here is derived from an EMBL/GenBank/DDBJ whole genome shotgun (WGS) entry which is preliminary data.</text>
</comment>